<dbReference type="Gene3D" id="3.30.565.10">
    <property type="entry name" value="Histidine kinase-like ATPase, C-terminal domain"/>
    <property type="match status" value="1"/>
</dbReference>
<accession>A0A0F8XGI2</accession>
<dbReference type="GO" id="GO:0009927">
    <property type="term" value="F:histidine phosphotransfer kinase activity"/>
    <property type="evidence" value="ECO:0007669"/>
    <property type="project" value="TreeGrafter"/>
</dbReference>
<feature type="non-terminal residue" evidence="7">
    <location>
        <position position="1"/>
    </location>
</feature>
<comment type="catalytic activity">
    <reaction evidence="1">
        <text>ATP + protein L-histidine = ADP + protein N-phospho-L-histidine.</text>
        <dbReference type="EC" id="2.7.13.3"/>
    </reaction>
</comment>
<evidence type="ECO:0000256" key="3">
    <source>
        <dbReference type="ARBA" id="ARBA00022553"/>
    </source>
</evidence>
<evidence type="ECO:0000256" key="1">
    <source>
        <dbReference type="ARBA" id="ARBA00000085"/>
    </source>
</evidence>
<dbReference type="FunFam" id="3.30.565.10:FF:000010">
    <property type="entry name" value="Sensor histidine kinase RcsC"/>
    <property type="match status" value="1"/>
</dbReference>
<dbReference type="GO" id="GO:0000155">
    <property type="term" value="F:phosphorelay sensor kinase activity"/>
    <property type="evidence" value="ECO:0007669"/>
    <property type="project" value="TreeGrafter"/>
</dbReference>
<dbReference type="PANTHER" id="PTHR43047:SF72">
    <property type="entry name" value="OSMOSENSING HISTIDINE PROTEIN KINASE SLN1"/>
    <property type="match status" value="1"/>
</dbReference>
<dbReference type="CDD" id="cd16922">
    <property type="entry name" value="HATPase_EvgS-ArcB-TorS-like"/>
    <property type="match status" value="1"/>
</dbReference>
<evidence type="ECO:0000256" key="2">
    <source>
        <dbReference type="ARBA" id="ARBA00012438"/>
    </source>
</evidence>
<name>A0A0F8XGI2_9ZZZZ</name>
<organism evidence="7">
    <name type="scientific">marine sediment metagenome</name>
    <dbReference type="NCBI Taxonomy" id="412755"/>
    <lineage>
        <taxon>unclassified sequences</taxon>
        <taxon>metagenomes</taxon>
        <taxon>ecological metagenomes</taxon>
    </lineage>
</organism>
<sequence>RVVFAVTGAVAFHQDGLVLADPGFKEPRRRRHAGNILISSRMLLGIINDLLDLARIEAGRTDLRSEKVAITDVCETLCQLVRPLADKNQLELAVHLGENIPVMVTDAGKIRQILYNLLSNAIKFTPPNGQVTLSARKIQAEESPVQREAVAITVADTGPGIPAAEQQRIFEKFHRLDSTITREHGGAGLGLAIVRDLTNLLGGRLTLESEPGHGAAFTVVLPVEPPEPIPTGPDART</sequence>
<feature type="domain" description="Histidine kinase" evidence="6">
    <location>
        <begin position="39"/>
        <end position="225"/>
    </location>
</feature>
<keyword evidence="5" id="KW-0418">Kinase</keyword>
<proteinExistence type="predicted"/>
<dbReference type="EC" id="2.7.13.3" evidence="2"/>
<dbReference type="PANTHER" id="PTHR43047">
    <property type="entry name" value="TWO-COMPONENT HISTIDINE PROTEIN KINASE"/>
    <property type="match status" value="1"/>
</dbReference>
<keyword evidence="4" id="KW-0808">Transferase</keyword>
<dbReference type="GO" id="GO:0005886">
    <property type="term" value="C:plasma membrane"/>
    <property type="evidence" value="ECO:0007669"/>
    <property type="project" value="TreeGrafter"/>
</dbReference>
<dbReference type="Gene3D" id="1.10.287.130">
    <property type="match status" value="1"/>
</dbReference>
<evidence type="ECO:0000259" key="6">
    <source>
        <dbReference type="PROSITE" id="PS50109"/>
    </source>
</evidence>
<dbReference type="PROSITE" id="PS50109">
    <property type="entry name" value="HIS_KIN"/>
    <property type="match status" value="1"/>
</dbReference>
<dbReference type="InterPro" id="IPR005467">
    <property type="entry name" value="His_kinase_dom"/>
</dbReference>
<dbReference type="InterPro" id="IPR004358">
    <property type="entry name" value="Sig_transdc_His_kin-like_C"/>
</dbReference>
<gene>
    <name evidence="7" type="ORF">LCGC14_3027680</name>
</gene>
<evidence type="ECO:0000256" key="4">
    <source>
        <dbReference type="ARBA" id="ARBA00022679"/>
    </source>
</evidence>
<dbReference type="InterPro" id="IPR036890">
    <property type="entry name" value="HATPase_C_sf"/>
</dbReference>
<comment type="caution">
    <text evidence="7">The sequence shown here is derived from an EMBL/GenBank/DDBJ whole genome shotgun (WGS) entry which is preliminary data.</text>
</comment>
<dbReference type="Pfam" id="PF02518">
    <property type="entry name" value="HATPase_c"/>
    <property type="match status" value="1"/>
</dbReference>
<dbReference type="SUPFAM" id="SSF55874">
    <property type="entry name" value="ATPase domain of HSP90 chaperone/DNA topoisomerase II/histidine kinase"/>
    <property type="match status" value="1"/>
</dbReference>
<evidence type="ECO:0000313" key="7">
    <source>
        <dbReference type="EMBL" id="KKK60105.1"/>
    </source>
</evidence>
<dbReference type="SMART" id="SM00387">
    <property type="entry name" value="HATPase_c"/>
    <property type="match status" value="1"/>
</dbReference>
<evidence type="ECO:0000256" key="5">
    <source>
        <dbReference type="ARBA" id="ARBA00022777"/>
    </source>
</evidence>
<protein>
    <recommendedName>
        <fullName evidence="2">histidine kinase</fullName>
        <ecNumber evidence="2">2.7.13.3</ecNumber>
    </recommendedName>
</protein>
<dbReference type="AlphaFoldDB" id="A0A0F8XGI2"/>
<keyword evidence="3" id="KW-0597">Phosphoprotein</keyword>
<dbReference type="PRINTS" id="PR00344">
    <property type="entry name" value="BCTRLSENSOR"/>
</dbReference>
<dbReference type="EMBL" id="LAZR01063138">
    <property type="protein sequence ID" value="KKK60105.1"/>
    <property type="molecule type" value="Genomic_DNA"/>
</dbReference>
<dbReference type="InterPro" id="IPR003594">
    <property type="entry name" value="HATPase_dom"/>
</dbReference>
<reference evidence="7" key="1">
    <citation type="journal article" date="2015" name="Nature">
        <title>Complex archaea that bridge the gap between prokaryotes and eukaryotes.</title>
        <authorList>
            <person name="Spang A."/>
            <person name="Saw J.H."/>
            <person name="Jorgensen S.L."/>
            <person name="Zaremba-Niedzwiedzka K."/>
            <person name="Martijn J."/>
            <person name="Lind A.E."/>
            <person name="van Eijk R."/>
            <person name="Schleper C."/>
            <person name="Guy L."/>
            <person name="Ettema T.J."/>
        </authorList>
    </citation>
    <scope>NUCLEOTIDE SEQUENCE</scope>
</reference>